<dbReference type="InterPro" id="IPR017853">
    <property type="entry name" value="GH"/>
</dbReference>
<keyword evidence="3" id="KW-0326">Glycosidase</keyword>
<proteinExistence type="inferred from homology"/>
<keyword evidence="2" id="KW-0378">Hydrolase</keyword>
<comment type="caution">
    <text evidence="6">The sequence shown here is derived from an EMBL/GenBank/DDBJ whole genome shotgun (WGS) entry which is preliminary data.</text>
</comment>
<protein>
    <submittedName>
        <fullName evidence="6">GH25 family lysozyme</fullName>
    </submittedName>
</protein>
<dbReference type="Proteomes" id="UP001269061">
    <property type="component" value="Unassembled WGS sequence"/>
</dbReference>
<dbReference type="PANTHER" id="PTHR34135:SF2">
    <property type="entry name" value="LYSOZYME"/>
    <property type="match status" value="1"/>
</dbReference>
<evidence type="ECO:0000313" key="7">
    <source>
        <dbReference type="Proteomes" id="UP001269061"/>
    </source>
</evidence>
<dbReference type="Pfam" id="PF07538">
    <property type="entry name" value="ChW"/>
    <property type="match status" value="6"/>
</dbReference>
<feature type="region of interest" description="Disordered" evidence="4">
    <location>
        <begin position="36"/>
        <end position="119"/>
    </location>
</feature>
<dbReference type="InterPro" id="IPR002053">
    <property type="entry name" value="Glyco_hydro_25"/>
</dbReference>
<gene>
    <name evidence="6" type="ORF">P7H46_00720</name>
</gene>
<dbReference type="PANTHER" id="PTHR34135">
    <property type="entry name" value="LYSOZYME"/>
    <property type="match status" value="1"/>
</dbReference>
<evidence type="ECO:0000256" key="1">
    <source>
        <dbReference type="ARBA" id="ARBA00010646"/>
    </source>
</evidence>
<feature type="compositionally biased region" description="Polar residues" evidence="4">
    <location>
        <begin position="74"/>
        <end position="88"/>
    </location>
</feature>
<name>A0ABU3FE90_9ENTE</name>
<evidence type="ECO:0000313" key="6">
    <source>
        <dbReference type="EMBL" id="MDT2769354.1"/>
    </source>
</evidence>
<evidence type="ECO:0000256" key="4">
    <source>
        <dbReference type="SAM" id="MobiDB-lite"/>
    </source>
</evidence>
<keyword evidence="5" id="KW-0732">Signal</keyword>
<feature type="compositionally biased region" description="Polar residues" evidence="4">
    <location>
        <begin position="108"/>
        <end position="117"/>
    </location>
</feature>
<evidence type="ECO:0000256" key="2">
    <source>
        <dbReference type="ARBA" id="ARBA00022801"/>
    </source>
</evidence>
<dbReference type="PROSITE" id="PS51904">
    <property type="entry name" value="GLYCOSYL_HYDROL_F25_2"/>
    <property type="match status" value="1"/>
</dbReference>
<dbReference type="SMART" id="SM00728">
    <property type="entry name" value="ChW"/>
    <property type="match status" value="6"/>
</dbReference>
<dbReference type="Pfam" id="PF01183">
    <property type="entry name" value="Glyco_hydro_25"/>
    <property type="match status" value="1"/>
</dbReference>
<dbReference type="SMART" id="SM00641">
    <property type="entry name" value="Glyco_25"/>
    <property type="match status" value="1"/>
</dbReference>
<feature type="compositionally biased region" description="Low complexity" evidence="4">
    <location>
        <begin position="51"/>
        <end position="68"/>
    </location>
</feature>
<dbReference type="SUPFAM" id="SSF51445">
    <property type="entry name" value="(Trans)glycosidases"/>
    <property type="match status" value="1"/>
</dbReference>
<feature type="region of interest" description="Disordered" evidence="4">
    <location>
        <begin position="333"/>
        <end position="355"/>
    </location>
</feature>
<dbReference type="RefSeq" id="WP_311815135.1">
    <property type="nucleotide sequence ID" value="NZ_JARQAV010000004.1"/>
</dbReference>
<dbReference type="Gene3D" id="3.20.20.80">
    <property type="entry name" value="Glycosidases"/>
    <property type="match status" value="1"/>
</dbReference>
<sequence>MKNRKAILSFIIGGMMLFPVTTKAFGESLETISSTGNKLESQMSSIDEEITSSTTSEGSNTQETETSTGDIDMVTSTEPSRVSDQEMNLPTEGEAEFGGYSLPRNRSDITQSNSNGRMSRASIPSVLASNKNTPTKSFVDISSHNGTLSVSDFSNMKKYGVSGVVVKLTEATSYRNPYAASQVKNAKAAGLKVSAYHYSWFTTDSQARAEADYFASFARSVGLDNSAVMVNDIEEPQIAGKGNHTANSVAFENRLKQLGFQSVRHYSSLSWFNNLINTNTIGKQKLWVAAYPYTLTNKNYYTDYSSWQWSSRLRFPEIANKEFDISADYNSSFTSSNSTPKPDPQPDRNAPVSYSSHVKDKGWLNFVSNDNISGTVGEARRIEALKMTISNKFSGNIEYQSHIQNIGWESGWKTNGQVSGTTGQGKQIEALKIRLTGEVSKQYDIYYRVHSQAFGWLNWVKNGESAGTEGFTYRLEAYQVKLVPKGQAAPSGQGKGFYKYQDANVSYQSHVQYKGWMPSVQGGQISGTVGNSLRLEAVKLKITNNPLAFSGNIEYQTHSQNIGWQNWKNNFNVAGTEGKGLRAEALKIRLTGNLALHYNVYYRAHSQDIGWQNWVKNGEVAGTTGKKKQMEAIQVKIVRKNGVAPK</sequence>
<dbReference type="InterPro" id="IPR006637">
    <property type="entry name" value="ChW"/>
</dbReference>
<organism evidence="6 7">
    <name type="scientific">Enterococcus pseudoavium</name>
    <dbReference type="NCBI Taxonomy" id="44007"/>
    <lineage>
        <taxon>Bacteria</taxon>
        <taxon>Bacillati</taxon>
        <taxon>Bacillota</taxon>
        <taxon>Bacilli</taxon>
        <taxon>Lactobacillales</taxon>
        <taxon>Enterococcaceae</taxon>
        <taxon>Enterococcus</taxon>
    </lineage>
</organism>
<dbReference type="InterPro" id="IPR018077">
    <property type="entry name" value="Glyco_hydro_fam25_subgr"/>
</dbReference>
<reference evidence="6 7" key="1">
    <citation type="submission" date="2023-03" db="EMBL/GenBank/DDBJ databases">
        <authorList>
            <person name="Shen W."/>
            <person name="Cai J."/>
        </authorList>
    </citation>
    <scope>NUCLEOTIDE SEQUENCE [LARGE SCALE GENOMIC DNA]</scope>
    <source>
        <strain evidence="6 7">Y59</strain>
    </source>
</reference>
<feature type="chain" id="PRO_5045567622" evidence="5">
    <location>
        <begin position="25"/>
        <end position="646"/>
    </location>
</feature>
<dbReference type="EMBL" id="JARQAZ010000001">
    <property type="protein sequence ID" value="MDT2769354.1"/>
    <property type="molecule type" value="Genomic_DNA"/>
</dbReference>
<evidence type="ECO:0000256" key="5">
    <source>
        <dbReference type="SAM" id="SignalP"/>
    </source>
</evidence>
<feature type="signal peptide" evidence="5">
    <location>
        <begin position="1"/>
        <end position="24"/>
    </location>
</feature>
<accession>A0ABU3FE90</accession>
<keyword evidence="7" id="KW-1185">Reference proteome</keyword>
<comment type="similarity">
    <text evidence="1">Belongs to the glycosyl hydrolase 25 family.</text>
</comment>
<evidence type="ECO:0000256" key="3">
    <source>
        <dbReference type="ARBA" id="ARBA00023295"/>
    </source>
</evidence>